<evidence type="ECO:0000256" key="1">
    <source>
        <dbReference type="SAM" id="MobiDB-lite"/>
    </source>
</evidence>
<sequence>MSTPGRTKQDVDTDWQTITTERQHEPIREIELNFAKESGSSLADVSDASEDMDAEERMTTNTILDNSRSLDKSKADGFGLSKLMKRNKPDEPRIKTAIKSGDPARASKVPQLPARAADAIRHFSNPFRQDHVTPKREKPIALFEMKEFCSSYESLDSEPVQPRAPLRHGREHVAERSRVRQDCEWDYPNLPVGTFDERQSGPSIRQVYGSGHDGHVLQERFLSDVPPLPFPLISLPEAAMLQYFRRERGEEDHTDPAGSFAAKARSARSGTISTMSSLLGPATPLSAFGDLPMGISAVSLDTLDTPPHFSSVLRRSELTGSRQQSGDSRCENGFRGRASVFDTRALGLGGFSSSTRQRRAKHGQESLELFTRSEADLIESAREDMLYRRGLSADEDKQPRFLFLGIMTVTIFFPLIGLVALCGRFDSTISWYSHGEINSLTREQRAILKQQLLVEAVVYPVLITVLAVYYSVHGA</sequence>
<reference evidence="3" key="1">
    <citation type="submission" date="2021-09" db="EMBL/GenBank/DDBJ databases">
        <title>A high-quality genome of the endoparasitic fungus Hirsutella rhossiliensis with a comparison of Hirsutella genomes reveals transposable elements contributing to genome size variation.</title>
        <authorList>
            <person name="Lin R."/>
            <person name="Jiao Y."/>
            <person name="Sun X."/>
            <person name="Ling J."/>
            <person name="Xie B."/>
            <person name="Cheng X."/>
        </authorList>
    </citation>
    <scope>NUCLEOTIDE SEQUENCE</scope>
    <source>
        <strain evidence="3">HR02</strain>
    </source>
</reference>
<evidence type="ECO:0000313" key="3">
    <source>
        <dbReference type="EMBL" id="KAH0957834.1"/>
    </source>
</evidence>
<name>A0A9P8MMP1_9HYPO</name>
<keyword evidence="2" id="KW-0812">Transmembrane</keyword>
<evidence type="ECO:0000256" key="2">
    <source>
        <dbReference type="SAM" id="Phobius"/>
    </source>
</evidence>
<keyword evidence="4" id="KW-1185">Reference proteome</keyword>
<proteinExistence type="predicted"/>
<keyword evidence="2" id="KW-1133">Transmembrane helix</keyword>
<accession>A0A9P8MMP1</accession>
<gene>
    <name evidence="3" type="ORF">HRG_10927</name>
</gene>
<feature type="region of interest" description="Disordered" evidence="1">
    <location>
        <begin position="35"/>
        <end position="85"/>
    </location>
</feature>
<feature type="transmembrane region" description="Helical" evidence="2">
    <location>
        <begin position="452"/>
        <end position="472"/>
    </location>
</feature>
<keyword evidence="2" id="KW-0472">Membrane</keyword>
<evidence type="ECO:0000313" key="4">
    <source>
        <dbReference type="Proteomes" id="UP000824596"/>
    </source>
</evidence>
<dbReference type="RefSeq" id="XP_044715348.1">
    <property type="nucleotide sequence ID" value="XM_044869397.1"/>
</dbReference>
<protein>
    <recommendedName>
        <fullName evidence="5">Transmembrane protein</fullName>
    </recommendedName>
</protein>
<comment type="caution">
    <text evidence="3">The sequence shown here is derived from an EMBL/GenBank/DDBJ whole genome shotgun (WGS) entry which is preliminary data.</text>
</comment>
<evidence type="ECO:0008006" key="5">
    <source>
        <dbReference type="Google" id="ProtNLM"/>
    </source>
</evidence>
<feature type="transmembrane region" description="Helical" evidence="2">
    <location>
        <begin position="401"/>
        <end position="422"/>
    </location>
</feature>
<dbReference type="Proteomes" id="UP000824596">
    <property type="component" value="Unassembled WGS sequence"/>
</dbReference>
<dbReference type="OrthoDB" id="5353066at2759"/>
<organism evidence="3 4">
    <name type="scientific">Hirsutella rhossiliensis</name>
    <dbReference type="NCBI Taxonomy" id="111463"/>
    <lineage>
        <taxon>Eukaryota</taxon>
        <taxon>Fungi</taxon>
        <taxon>Dikarya</taxon>
        <taxon>Ascomycota</taxon>
        <taxon>Pezizomycotina</taxon>
        <taxon>Sordariomycetes</taxon>
        <taxon>Hypocreomycetidae</taxon>
        <taxon>Hypocreales</taxon>
        <taxon>Ophiocordycipitaceae</taxon>
        <taxon>Hirsutella</taxon>
    </lineage>
</organism>
<dbReference type="GeneID" id="68360055"/>
<dbReference type="EMBL" id="JAIZPD010000018">
    <property type="protein sequence ID" value="KAH0957834.1"/>
    <property type="molecule type" value="Genomic_DNA"/>
</dbReference>
<dbReference type="AlphaFoldDB" id="A0A9P8MMP1"/>